<dbReference type="SMART" id="SM00116">
    <property type="entry name" value="CBS"/>
    <property type="match status" value="2"/>
</dbReference>
<dbReference type="Pfam" id="PF00571">
    <property type="entry name" value="CBS"/>
    <property type="match status" value="2"/>
</dbReference>
<dbReference type="RefSeq" id="WP_091961807.1">
    <property type="nucleotide sequence ID" value="NZ_FOLH01000003.1"/>
</dbReference>
<keyword evidence="1 2" id="KW-0129">CBS domain</keyword>
<evidence type="ECO:0000256" key="1">
    <source>
        <dbReference type="ARBA" id="ARBA00023122"/>
    </source>
</evidence>
<dbReference type="InterPro" id="IPR000644">
    <property type="entry name" value="CBS_dom"/>
</dbReference>
<evidence type="ECO:0000313" key="4">
    <source>
        <dbReference type="EMBL" id="SFC15244.1"/>
    </source>
</evidence>
<proteinExistence type="predicted"/>
<dbReference type="PROSITE" id="PS51371">
    <property type="entry name" value="CBS"/>
    <property type="match status" value="2"/>
</dbReference>
<dbReference type="SUPFAM" id="SSF54631">
    <property type="entry name" value="CBS-domain pair"/>
    <property type="match status" value="1"/>
</dbReference>
<dbReference type="EMBL" id="FOLH01000003">
    <property type="protein sequence ID" value="SFC15244.1"/>
    <property type="molecule type" value="Genomic_DNA"/>
</dbReference>
<feature type="domain" description="CBS" evidence="3">
    <location>
        <begin position="11"/>
        <end position="69"/>
    </location>
</feature>
<dbReference type="AlphaFoldDB" id="A0A1I1GU95"/>
<protein>
    <submittedName>
        <fullName evidence="4">CBS domain-containing protein</fullName>
    </submittedName>
</protein>
<dbReference type="PANTHER" id="PTHR43080:SF2">
    <property type="entry name" value="CBS DOMAIN-CONTAINING PROTEIN"/>
    <property type="match status" value="1"/>
</dbReference>
<dbReference type="Proteomes" id="UP000199058">
    <property type="component" value="Unassembled WGS sequence"/>
</dbReference>
<dbReference type="Gene3D" id="3.10.580.10">
    <property type="entry name" value="CBS-domain"/>
    <property type="match status" value="1"/>
</dbReference>
<feature type="domain" description="CBS" evidence="3">
    <location>
        <begin position="78"/>
        <end position="136"/>
    </location>
</feature>
<accession>A0A1I1GU95</accession>
<keyword evidence="5" id="KW-1185">Reference proteome</keyword>
<dbReference type="PANTHER" id="PTHR43080">
    <property type="entry name" value="CBS DOMAIN-CONTAINING PROTEIN CBSX3, MITOCHONDRIAL"/>
    <property type="match status" value="1"/>
</dbReference>
<reference evidence="4 5" key="1">
    <citation type="submission" date="2016-10" db="EMBL/GenBank/DDBJ databases">
        <authorList>
            <person name="de Groot N.N."/>
        </authorList>
    </citation>
    <scope>NUCLEOTIDE SEQUENCE [LARGE SCALE GENOMIC DNA]</scope>
    <source>
        <strain evidence="4 5">DSM 18438</strain>
    </source>
</reference>
<dbReference type="STRING" id="1122252.SAMN05660443_1636"/>
<sequence length="138" mass="15366">MTQHILVKDAMSYDNYTVQASASVEEAAATMQKHKLPGAPVVNERRELVGFVSEHDLLRQMLEASYHSTSKASVMDVMRTEVLSVKPDDSIIDLAQTMSQIDKPKLYPVVTKGKVEGIITRGLLLRALIENRNQKSLV</sequence>
<dbReference type="OrthoDB" id="9790355at2"/>
<gene>
    <name evidence="4" type="ORF">SAMN05660443_1636</name>
</gene>
<evidence type="ECO:0000259" key="3">
    <source>
        <dbReference type="PROSITE" id="PS51371"/>
    </source>
</evidence>
<name>A0A1I1GU95_9GAMM</name>
<organism evidence="4 5">
    <name type="scientific">Marinospirillum celere</name>
    <dbReference type="NCBI Taxonomy" id="1122252"/>
    <lineage>
        <taxon>Bacteria</taxon>
        <taxon>Pseudomonadati</taxon>
        <taxon>Pseudomonadota</taxon>
        <taxon>Gammaproteobacteria</taxon>
        <taxon>Oceanospirillales</taxon>
        <taxon>Oceanospirillaceae</taxon>
        <taxon>Marinospirillum</taxon>
    </lineage>
</organism>
<dbReference type="InterPro" id="IPR046342">
    <property type="entry name" value="CBS_dom_sf"/>
</dbReference>
<evidence type="ECO:0000313" key="5">
    <source>
        <dbReference type="Proteomes" id="UP000199058"/>
    </source>
</evidence>
<dbReference type="InterPro" id="IPR051257">
    <property type="entry name" value="Diverse_CBS-Domain"/>
</dbReference>
<evidence type="ECO:0000256" key="2">
    <source>
        <dbReference type="PROSITE-ProRule" id="PRU00703"/>
    </source>
</evidence>